<proteinExistence type="predicted"/>
<keyword evidence="4" id="KW-1185">Reference proteome</keyword>
<reference evidence="3 4" key="1">
    <citation type="submission" date="2015-04" db="EMBL/GenBank/DDBJ databases">
        <title>The draft genome sequence of Erythrobacter luteus KA37.</title>
        <authorList>
            <person name="Zhuang L."/>
            <person name="Liu Y."/>
            <person name="Shao Z."/>
        </authorList>
    </citation>
    <scope>NUCLEOTIDE SEQUENCE [LARGE SCALE GENOMIC DNA]</scope>
    <source>
        <strain evidence="3 4">KA37</strain>
    </source>
</reference>
<organism evidence="3 4">
    <name type="scientific">Aurantiacibacter luteus</name>
    <dbReference type="NCBI Taxonomy" id="1581420"/>
    <lineage>
        <taxon>Bacteria</taxon>
        <taxon>Pseudomonadati</taxon>
        <taxon>Pseudomonadota</taxon>
        <taxon>Alphaproteobacteria</taxon>
        <taxon>Sphingomonadales</taxon>
        <taxon>Erythrobacteraceae</taxon>
        <taxon>Aurantiacibacter</taxon>
    </lineage>
</organism>
<dbReference type="AlphaFoldDB" id="A0A0G9MW20"/>
<dbReference type="OrthoDB" id="283968at2"/>
<comment type="caution">
    <text evidence="3">The sequence shown here is derived from an EMBL/GenBank/DDBJ whole genome shotgun (WGS) entry which is preliminary data.</text>
</comment>
<name>A0A0G9MW20_9SPHN</name>
<evidence type="ECO:0000313" key="4">
    <source>
        <dbReference type="Proteomes" id="UP000053464"/>
    </source>
</evidence>
<evidence type="ECO:0000259" key="2">
    <source>
        <dbReference type="Pfam" id="PF11160"/>
    </source>
</evidence>
<feature type="region of interest" description="Disordered" evidence="1">
    <location>
        <begin position="1"/>
        <end position="20"/>
    </location>
</feature>
<sequence>MASSNSYRSGQHVKWDWGNGTAKGQIEERFEREVTRTLKGSEVTRKGSEDDPAYLIKQEDGDKVLKLGSELKADS</sequence>
<evidence type="ECO:0000256" key="1">
    <source>
        <dbReference type="SAM" id="MobiDB-lite"/>
    </source>
</evidence>
<gene>
    <name evidence="3" type="ORF">AAW00_11470</name>
</gene>
<dbReference type="Proteomes" id="UP000053464">
    <property type="component" value="Unassembled WGS sequence"/>
</dbReference>
<accession>A0A0G9MW20</accession>
<dbReference type="RefSeq" id="WP_047004407.1">
    <property type="nucleotide sequence ID" value="NZ_LBHB01000002.1"/>
</dbReference>
<feature type="domain" description="Hypervirulence associated protein TUDOR" evidence="2">
    <location>
        <begin position="10"/>
        <end position="71"/>
    </location>
</feature>
<dbReference type="InterPro" id="IPR021331">
    <property type="entry name" value="Hva1_TUDOR"/>
</dbReference>
<protein>
    <recommendedName>
        <fullName evidence="2">Hypervirulence associated protein TUDOR domain-containing protein</fullName>
    </recommendedName>
</protein>
<dbReference type="EMBL" id="LBHB01000002">
    <property type="protein sequence ID" value="KLE34759.1"/>
    <property type="molecule type" value="Genomic_DNA"/>
</dbReference>
<dbReference type="Pfam" id="PF11160">
    <property type="entry name" value="Hva1_TUDOR"/>
    <property type="match status" value="1"/>
</dbReference>
<dbReference type="STRING" id="1581420.AAW00_11470"/>
<evidence type="ECO:0000313" key="3">
    <source>
        <dbReference type="EMBL" id="KLE34759.1"/>
    </source>
</evidence>
<dbReference type="PATRIC" id="fig|1581420.6.peg.2344"/>